<dbReference type="RefSeq" id="WP_115404028.1">
    <property type="nucleotide sequence ID" value="NZ_QPKV01000007.1"/>
</dbReference>
<evidence type="ECO:0000313" key="2">
    <source>
        <dbReference type="EMBL" id="RDC55333.1"/>
    </source>
</evidence>
<name>A0A369PS21_9SPHI</name>
<evidence type="ECO:0000256" key="1">
    <source>
        <dbReference type="SAM" id="MobiDB-lite"/>
    </source>
</evidence>
<proteinExistence type="predicted"/>
<evidence type="ECO:0000313" key="3">
    <source>
        <dbReference type="Proteomes" id="UP000253961"/>
    </source>
</evidence>
<feature type="region of interest" description="Disordered" evidence="1">
    <location>
        <begin position="410"/>
        <end position="433"/>
    </location>
</feature>
<organism evidence="2 3">
    <name type="scientific">Pedobacter chinensis</name>
    <dbReference type="NCBI Taxonomy" id="2282421"/>
    <lineage>
        <taxon>Bacteria</taxon>
        <taxon>Pseudomonadati</taxon>
        <taxon>Bacteroidota</taxon>
        <taxon>Sphingobacteriia</taxon>
        <taxon>Sphingobacteriales</taxon>
        <taxon>Sphingobacteriaceae</taxon>
        <taxon>Pedobacter</taxon>
    </lineage>
</organism>
<protein>
    <submittedName>
        <fullName evidence="2">Uncharacterized protein</fullName>
    </submittedName>
</protein>
<accession>A0A369PS21</accession>
<sequence length="433" mass="50459">MERQLPEIEIEGTIFHFDIDKIALIEKDNPHNEIYFDNMRDNGTHYSFEYSTVSKNYHFIKSASTLDELFDGLFEQSKVADPAITVEIPRIGTIDPEGMSRKYGCTLQDIEQKSDFEIMVNQDLYNKRLNGEPVTIDLAGKAYEVDVKNNSLRPQDGAGEEIFLNKYHYDLYYEDEGVYHLFYNISENKVADVMRDGSRDRTEDRVILEVPNLTYLDPVGTNIAYGYNPQYGLLYTDLTMNHIAKPVPWDFYNIKVSDETKINQEAYDLRVNKGVLPTVDIAGHTFYVDIRMNMLRPKDDFLSKGIVFSDIQNYYDEDKRTYTIPYNPKTHEFQEPDYRNIKELPKDLIAVRFPSERLLDRIGWNRQYGFELTHGLAKQGLKLQFEAKQIPWEKTFLVGLIKSNLKEEKNLQKTEAKQPPPQAKQSKSKGRKM</sequence>
<comment type="caution">
    <text evidence="2">The sequence shown here is derived from an EMBL/GenBank/DDBJ whole genome shotgun (WGS) entry which is preliminary data.</text>
</comment>
<gene>
    <name evidence="2" type="ORF">DU508_17320</name>
</gene>
<keyword evidence="3" id="KW-1185">Reference proteome</keyword>
<dbReference type="Proteomes" id="UP000253961">
    <property type="component" value="Unassembled WGS sequence"/>
</dbReference>
<dbReference type="EMBL" id="QPKV01000007">
    <property type="protein sequence ID" value="RDC55333.1"/>
    <property type="molecule type" value="Genomic_DNA"/>
</dbReference>
<reference evidence="2 3" key="1">
    <citation type="submission" date="2018-07" db="EMBL/GenBank/DDBJ databases">
        <title>Pedobacter sp. nov., isolated from soil.</title>
        <authorList>
            <person name="Zhou L.Y."/>
            <person name="Du Z.J."/>
        </authorList>
    </citation>
    <scope>NUCLEOTIDE SEQUENCE [LARGE SCALE GENOMIC DNA]</scope>
    <source>
        <strain evidence="2 3">JDX94</strain>
    </source>
</reference>
<dbReference type="AlphaFoldDB" id="A0A369PS21"/>
<dbReference type="OrthoDB" id="771660at2"/>